<sequence>MSTPFNLFTMNTASLDARKYNKRHQFCEGVRINATKSEQDASKIFMGGLSPELSKQALLEYLSQFGEIIDFIIKIDPNTGLSRGFGFVLFEDSSPVEKVLGVKDHKVDGKKVEFKRAKAIESQFPIKKIFVGGLNPQMSEEKIRSYFGTFGQIEAIELPVCSDTKKRTAFGFIKYMEEKPLRKVLETRFHFIGSSRCEVKMALPKGYPGRQQQSKNKASTVVREKKAVPTDRFENHWGGRDNQSFHFMANSDAQEANLGAPKAGTSTLRANSNITLASSTGFRNTAREYQ</sequence>
<dbReference type="SMART" id="SM00360">
    <property type="entry name" value="RRM"/>
    <property type="match status" value="2"/>
</dbReference>
<dbReference type="EMBL" id="JBBHLL010000955">
    <property type="protein sequence ID" value="KAK7796943.1"/>
    <property type="molecule type" value="Genomic_DNA"/>
</dbReference>
<dbReference type="GO" id="GO:0008143">
    <property type="term" value="F:poly(A) binding"/>
    <property type="evidence" value="ECO:0007669"/>
    <property type="project" value="TreeGrafter"/>
</dbReference>
<gene>
    <name evidence="5" type="ORF">U0070_019966</name>
</gene>
<dbReference type="GO" id="GO:0005654">
    <property type="term" value="C:nucleoplasm"/>
    <property type="evidence" value="ECO:0007669"/>
    <property type="project" value="TreeGrafter"/>
</dbReference>
<dbReference type="PANTHER" id="PTHR48033:SF14">
    <property type="entry name" value="MCG53108"/>
    <property type="match status" value="1"/>
</dbReference>
<dbReference type="Gene3D" id="3.30.70.330">
    <property type="match status" value="2"/>
</dbReference>
<feature type="domain" description="RRM" evidence="4">
    <location>
        <begin position="42"/>
        <end position="119"/>
    </location>
</feature>
<evidence type="ECO:0000259" key="4">
    <source>
        <dbReference type="PROSITE" id="PS50102"/>
    </source>
</evidence>
<dbReference type="Proteomes" id="UP001488838">
    <property type="component" value="Unassembled WGS sequence"/>
</dbReference>
<dbReference type="GO" id="GO:0000785">
    <property type="term" value="C:chromatin"/>
    <property type="evidence" value="ECO:0007669"/>
    <property type="project" value="TreeGrafter"/>
</dbReference>
<evidence type="ECO:0000256" key="2">
    <source>
        <dbReference type="ARBA" id="ARBA00023242"/>
    </source>
</evidence>
<comment type="subcellular location">
    <subcellularLocation>
        <location evidence="1">Nucleus</location>
    </subcellularLocation>
</comment>
<dbReference type="InterPro" id="IPR012677">
    <property type="entry name" value="Nucleotide-bd_a/b_plait_sf"/>
</dbReference>
<dbReference type="GO" id="GO:0034046">
    <property type="term" value="F:poly(G) binding"/>
    <property type="evidence" value="ECO:0007669"/>
    <property type="project" value="TreeGrafter"/>
</dbReference>
<keyword evidence="6" id="KW-1185">Reference proteome</keyword>
<organism evidence="5 6">
    <name type="scientific">Myodes glareolus</name>
    <name type="common">Bank vole</name>
    <name type="synonym">Clethrionomys glareolus</name>
    <dbReference type="NCBI Taxonomy" id="447135"/>
    <lineage>
        <taxon>Eukaryota</taxon>
        <taxon>Metazoa</taxon>
        <taxon>Chordata</taxon>
        <taxon>Craniata</taxon>
        <taxon>Vertebrata</taxon>
        <taxon>Euteleostomi</taxon>
        <taxon>Mammalia</taxon>
        <taxon>Eutheria</taxon>
        <taxon>Euarchontoglires</taxon>
        <taxon>Glires</taxon>
        <taxon>Rodentia</taxon>
        <taxon>Myomorpha</taxon>
        <taxon>Muroidea</taxon>
        <taxon>Cricetidae</taxon>
        <taxon>Arvicolinae</taxon>
        <taxon>Myodes</taxon>
    </lineage>
</organism>
<keyword evidence="3" id="KW-0694">RNA-binding</keyword>
<keyword evidence="2" id="KW-0539">Nucleus</keyword>
<dbReference type="SUPFAM" id="SSF54928">
    <property type="entry name" value="RNA-binding domain, RBD"/>
    <property type="match status" value="2"/>
</dbReference>
<dbReference type="InterPro" id="IPR000504">
    <property type="entry name" value="RRM_dom"/>
</dbReference>
<dbReference type="Pfam" id="PF00076">
    <property type="entry name" value="RRM_1"/>
    <property type="match status" value="2"/>
</dbReference>
<name>A0AAW0H6A5_MYOGA</name>
<evidence type="ECO:0000256" key="1">
    <source>
        <dbReference type="ARBA" id="ARBA00004123"/>
    </source>
</evidence>
<proteinExistence type="predicted"/>
<dbReference type="InterPro" id="IPR035979">
    <property type="entry name" value="RBD_domain_sf"/>
</dbReference>
<comment type="caution">
    <text evidence="5">The sequence shown here is derived from an EMBL/GenBank/DDBJ whole genome shotgun (WGS) entry which is preliminary data.</text>
</comment>
<protein>
    <recommendedName>
        <fullName evidence="4">RRM domain-containing protein</fullName>
    </recommendedName>
</protein>
<feature type="non-terminal residue" evidence="5">
    <location>
        <position position="290"/>
    </location>
</feature>
<dbReference type="PROSITE" id="PS50102">
    <property type="entry name" value="RRM"/>
    <property type="match status" value="2"/>
</dbReference>
<feature type="domain" description="RRM" evidence="4">
    <location>
        <begin position="127"/>
        <end position="204"/>
    </location>
</feature>
<accession>A0AAW0H6A5</accession>
<evidence type="ECO:0000313" key="6">
    <source>
        <dbReference type="Proteomes" id="UP001488838"/>
    </source>
</evidence>
<evidence type="ECO:0000256" key="3">
    <source>
        <dbReference type="PROSITE-ProRule" id="PRU00176"/>
    </source>
</evidence>
<reference evidence="5 6" key="1">
    <citation type="journal article" date="2023" name="bioRxiv">
        <title>Conserved and derived expression patterns and positive selection on dental genes reveal complex evolutionary context of ever-growing rodent molars.</title>
        <authorList>
            <person name="Calamari Z.T."/>
            <person name="Song A."/>
            <person name="Cohen E."/>
            <person name="Akter M."/>
            <person name="Roy R.D."/>
            <person name="Hallikas O."/>
            <person name="Christensen M.M."/>
            <person name="Li P."/>
            <person name="Marangoni P."/>
            <person name="Jernvall J."/>
            <person name="Klein O.D."/>
        </authorList>
    </citation>
    <scope>NUCLEOTIDE SEQUENCE [LARGE SCALE GENOMIC DNA]</scope>
    <source>
        <strain evidence="5">V071</strain>
    </source>
</reference>
<evidence type="ECO:0000313" key="5">
    <source>
        <dbReference type="EMBL" id="KAK7796943.1"/>
    </source>
</evidence>
<dbReference type="AlphaFoldDB" id="A0AAW0H6A5"/>
<dbReference type="GO" id="GO:0010468">
    <property type="term" value="P:regulation of gene expression"/>
    <property type="evidence" value="ECO:0007669"/>
    <property type="project" value="TreeGrafter"/>
</dbReference>
<dbReference type="PANTHER" id="PTHR48033">
    <property type="entry name" value="RNA-BINDING (RRM/RBD/RNP MOTIFS) FAMILY PROTEIN"/>
    <property type="match status" value="1"/>
</dbReference>